<dbReference type="OrthoDB" id="7735550at2759"/>
<dbReference type="InterPro" id="IPR036056">
    <property type="entry name" value="Fibrinogen-like_C"/>
</dbReference>
<dbReference type="SMART" id="SM00186">
    <property type="entry name" value="FBG"/>
    <property type="match status" value="1"/>
</dbReference>
<evidence type="ECO:0000259" key="1">
    <source>
        <dbReference type="PROSITE" id="PS51406"/>
    </source>
</evidence>
<dbReference type="STRING" id="137246.A0A401S7H5"/>
<feature type="domain" description="Fibrinogen C-terminal" evidence="1">
    <location>
        <begin position="129"/>
        <end position="314"/>
    </location>
</feature>
<dbReference type="InterPro" id="IPR050373">
    <property type="entry name" value="Fibrinogen_C-term_domain"/>
</dbReference>
<dbReference type="PANTHER" id="PTHR19143">
    <property type="entry name" value="FIBRINOGEN/TENASCIN/ANGIOPOEITIN"/>
    <property type="match status" value="1"/>
</dbReference>
<dbReference type="InterPro" id="IPR014716">
    <property type="entry name" value="Fibrinogen_a/b/g_C_1"/>
</dbReference>
<dbReference type="Proteomes" id="UP000287033">
    <property type="component" value="Unassembled WGS sequence"/>
</dbReference>
<dbReference type="InterPro" id="IPR002181">
    <property type="entry name" value="Fibrinogen_a/b/g_C_dom"/>
</dbReference>
<proteinExistence type="predicted"/>
<dbReference type="Pfam" id="PF03184">
    <property type="entry name" value="DDE_1"/>
    <property type="match status" value="1"/>
</dbReference>
<sequence>MKDRLTLLLYGNASGDCRIKPLLMYHSENPRMFKKNNVMKSKLNVMWRANMNAWVTRQFFTEWIHEEFSIMNFNTQFITFTVILLSAQSFTLDAASTLIYKNLKLKVANAEMVHTSQVRSIINLRDLLLKKAKYSRDCNELLQRGFTDDGLYVIQPEPLDKTPPIVINCNMSYDCNGGWTVLHRNTRQSEMTWNETWTAYKYGFGNIQGDHYIGNQYMYYLTSQKWYKARVVIDEEKNGWTQQSYAEYDIFRLGDESTHYRMQLGAYRGGAGDALATFENMVDNLPFSSRDNDTDGDAANCASKYGGGWWFNTCSENSPFAMLTQKENIHWNPFCQNCRHVVLLVKPVSMYCRSEEMTQ</sequence>
<comment type="caution">
    <text evidence="2">The sequence shown here is derived from an EMBL/GenBank/DDBJ whole genome shotgun (WGS) entry which is preliminary data.</text>
</comment>
<dbReference type="GO" id="GO:0003676">
    <property type="term" value="F:nucleic acid binding"/>
    <property type="evidence" value="ECO:0007669"/>
    <property type="project" value="InterPro"/>
</dbReference>
<dbReference type="EMBL" id="BEZZ01000119">
    <property type="protein sequence ID" value="GCC26331.1"/>
    <property type="molecule type" value="Genomic_DNA"/>
</dbReference>
<dbReference type="GO" id="GO:0005615">
    <property type="term" value="C:extracellular space"/>
    <property type="evidence" value="ECO:0007669"/>
    <property type="project" value="TreeGrafter"/>
</dbReference>
<dbReference type="PROSITE" id="PS51406">
    <property type="entry name" value="FIBRINOGEN_C_2"/>
    <property type="match status" value="1"/>
</dbReference>
<dbReference type="SUPFAM" id="SSF56496">
    <property type="entry name" value="Fibrinogen C-terminal domain-like"/>
    <property type="match status" value="1"/>
</dbReference>
<dbReference type="AlphaFoldDB" id="A0A401S7H5"/>
<accession>A0A401S7H5</accession>
<protein>
    <recommendedName>
        <fullName evidence="1">Fibrinogen C-terminal domain-containing protein</fullName>
    </recommendedName>
</protein>
<organism evidence="2 3">
    <name type="scientific">Chiloscyllium punctatum</name>
    <name type="common">Brownbanded bambooshark</name>
    <name type="synonym">Hemiscyllium punctatum</name>
    <dbReference type="NCBI Taxonomy" id="137246"/>
    <lineage>
        <taxon>Eukaryota</taxon>
        <taxon>Metazoa</taxon>
        <taxon>Chordata</taxon>
        <taxon>Craniata</taxon>
        <taxon>Vertebrata</taxon>
        <taxon>Chondrichthyes</taxon>
        <taxon>Elasmobranchii</taxon>
        <taxon>Galeomorphii</taxon>
        <taxon>Galeoidea</taxon>
        <taxon>Orectolobiformes</taxon>
        <taxon>Hemiscylliidae</taxon>
        <taxon>Chiloscyllium</taxon>
    </lineage>
</organism>
<gene>
    <name evidence="2" type="ORF">chiPu_0004747</name>
</gene>
<reference evidence="2 3" key="1">
    <citation type="journal article" date="2018" name="Nat. Ecol. Evol.">
        <title>Shark genomes provide insights into elasmobranch evolution and the origin of vertebrates.</title>
        <authorList>
            <person name="Hara Y"/>
            <person name="Yamaguchi K"/>
            <person name="Onimaru K"/>
            <person name="Kadota M"/>
            <person name="Koyanagi M"/>
            <person name="Keeley SD"/>
            <person name="Tatsumi K"/>
            <person name="Tanaka K"/>
            <person name="Motone F"/>
            <person name="Kageyama Y"/>
            <person name="Nozu R"/>
            <person name="Adachi N"/>
            <person name="Nishimura O"/>
            <person name="Nakagawa R"/>
            <person name="Tanegashima C"/>
            <person name="Kiyatake I"/>
            <person name="Matsumoto R"/>
            <person name="Murakumo K"/>
            <person name="Nishida K"/>
            <person name="Terakita A"/>
            <person name="Kuratani S"/>
            <person name="Sato K"/>
            <person name="Hyodo S Kuraku.S."/>
        </authorList>
    </citation>
    <scope>NUCLEOTIDE SEQUENCE [LARGE SCALE GENOMIC DNA]</scope>
</reference>
<keyword evidence="3" id="KW-1185">Reference proteome</keyword>
<dbReference type="OMA" id="PIVINCN"/>
<dbReference type="Pfam" id="PF00147">
    <property type="entry name" value="Fibrinogen_C"/>
    <property type="match status" value="1"/>
</dbReference>
<dbReference type="Gene3D" id="3.90.215.10">
    <property type="entry name" value="Gamma Fibrinogen, chain A, domain 1"/>
    <property type="match status" value="1"/>
</dbReference>
<name>A0A401S7H5_CHIPU</name>
<dbReference type="InterPro" id="IPR004875">
    <property type="entry name" value="DDE_SF_endonuclease_dom"/>
</dbReference>
<evidence type="ECO:0000313" key="2">
    <source>
        <dbReference type="EMBL" id="GCC26331.1"/>
    </source>
</evidence>
<evidence type="ECO:0000313" key="3">
    <source>
        <dbReference type="Proteomes" id="UP000287033"/>
    </source>
</evidence>
<dbReference type="PANTHER" id="PTHR19143:SF425">
    <property type="entry name" value="FIBRINOGEN C-TERMINAL DOMAIN-CONTAINING PROTEIN"/>
    <property type="match status" value="1"/>
</dbReference>
<dbReference type="Gene3D" id="4.10.530.10">
    <property type="entry name" value="Gamma-fibrinogen Carboxyl Terminal Fragment, domain 2"/>
    <property type="match status" value="1"/>
</dbReference>